<reference evidence="2 3" key="1">
    <citation type="journal article" date="2016" name="Mol. Biol. Evol.">
        <title>Comparative Genomics of Early-Diverging Mushroom-Forming Fungi Provides Insights into the Origins of Lignocellulose Decay Capabilities.</title>
        <authorList>
            <person name="Nagy L.G."/>
            <person name="Riley R."/>
            <person name="Tritt A."/>
            <person name="Adam C."/>
            <person name="Daum C."/>
            <person name="Floudas D."/>
            <person name="Sun H."/>
            <person name="Yadav J.S."/>
            <person name="Pangilinan J."/>
            <person name="Larsson K.H."/>
            <person name="Matsuura K."/>
            <person name="Barry K."/>
            <person name="Labutti K."/>
            <person name="Kuo R."/>
            <person name="Ohm R.A."/>
            <person name="Bhattacharya S.S."/>
            <person name="Shirouzu T."/>
            <person name="Yoshinaga Y."/>
            <person name="Martin F.M."/>
            <person name="Grigoriev I.V."/>
            <person name="Hibbett D.S."/>
        </authorList>
    </citation>
    <scope>NUCLEOTIDE SEQUENCE [LARGE SCALE GENOMIC DNA]</scope>
    <source>
        <strain evidence="2 3">TUFC12733</strain>
    </source>
</reference>
<feature type="region of interest" description="Disordered" evidence="1">
    <location>
        <begin position="525"/>
        <end position="571"/>
    </location>
</feature>
<gene>
    <name evidence="2" type="ORF">CALVIDRAFT_560101</name>
</gene>
<dbReference type="InterPro" id="IPR013745">
    <property type="entry name" value="Bit61/PRR5"/>
</dbReference>
<feature type="region of interest" description="Disordered" evidence="1">
    <location>
        <begin position="173"/>
        <end position="194"/>
    </location>
</feature>
<evidence type="ECO:0000256" key="1">
    <source>
        <dbReference type="SAM" id="MobiDB-lite"/>
    </source>
</evidence>
<name>A0A167RCJ3_CALVF</name>
<sequence length="571" mass="62086">MKSRTPTNRATSPLPPAPPRAASPAQLPFLPAAPITGQSASDVPRSRASSDTPRPVIRQPASNSRSASPLPEHRLLTKPRRTPGPIPRGQTVDVPSSLSTAPPSSSSSFHPFQPTRSQSSRPDGTYVPSHSLLRENTPSPIPQKSPQKSLRNYDTKHIRNELDRLGFLPHLPSSPQLGLPHSHSHSHHITMPHLGAPLASSTSIALALSPQPPSQLPSLASTHAQLASQGEPWPLLHVHVLPLFNGEPLRCPIEDLNVLVRNHLHAAISRSPSKVMQMMEAELNELVSTGMVTLNAGLHVLEGDKLLSRLVDKWGFFYGQVLPYVEGVFLPFQTDPLLRGLRSSAKRVKDQADEDATITAPANRVDVRMLVLHAFRDRVLDGLYPKLLTHLKSRDFEKNAQWGPKFQQMLLVLISSSASQPNAPPTTAHLLLRAFSPSIRPLHGQYAYQSPVSLPSFSSASLSRPRDRRGRIAPKNYAESFQWREEDDSTGDGDVEETPRVGAFVVGSAMPMGLGVQGGWGLGLGAGDDGRVERVNSGGEEDDDEDTPQDDMMGRAGVERNGLGQPYASRL</sequence>
<keyword evidence="3" id="KW-1185">Reference proteome</keyword>
<dbReference type="EMBL" id="KV417268">
    <property type="protein sequence ID" value="KZP00772.1"/>
    <property type="molecule type" value="Genomic_DNA"/>
</dbReference>
<dbReference type="GO" id="GO:0038203">
    <property type="term" value="P:TORC2 signaling"/>
    <property type="evidence" value="ECO:0007669"/>
    <property type="project" value="TreeGrafter"/>
</dbReference>
<feature type="compositionally biased region" description="Low complexity" evidence="1">
    <location>
        <begin position="95"/>
        <end position="108"/>
    </location>
</feature>
<accession>A0A167RCJ3</accession>
<feature type="compositionally biased region" description="Polar residues" evidence="1">
    <location>
        <begin position="36"/>
        <end position="52"/>
    </location>
</feature>
<feature type="compositionally biased region" description="Acidic residues" evidence="1">
    <location>
        <begin position="539"/>
        <end position="549"/>
    </location>
</feature>
<proteinExistence type="predicted"/>
<dbReference type="AlphaFoldDB" id="A0A167RCJ3"/>
<feature type="region of interest" description="Disordered" evidence="1">
    <location>
        <begin position="1"/>
        <end position="150"/>
    </location>
</feature>
<dbReference type="Pfam" id="PF08539">
    <property type="entry name" value="HbrB"/>
    <property type="match status" value="1"/>
</dbReference>
<dbReference type="OrthoDB" id="2290221at2759"/>
<dbReference type="GO" id="GO:0031932">
    <property type="term" value="C:TORC2 complex"/>
    <property type="evidence" value="ECO:0007669"/>
    <property type="project" value="TreeGrafter"/>
</dbReference>
<evidence type="ECO:0000313" key="2">
    <source>
        <dbReference type="EMBL" id="KZP00772.1"/>
    </source>
</evidence>
<feature type="region of interest" description="Disordered" evidence="1">
    <location>
        <begin position="455"/>
        <end position="497"/>
    </location>
</feature>
<feature type="compositionally biased region" description="Acidic residues" evidence="1">
    <location>
        <begin position="485"/>
        <end position="496"/>
    </location>
</feature>
<dbReference type="PANTHER" id="PTHR32428">
    <property type="entry name" value="TARGET OF RAPAMYCIN COMPLEX 2 SUBUNIT BIT61-RELATED"/>
    <property type="match status" value="1"/>
</dbReference>
<organism evidence="2 3">
    <name type="scientific">Calocera viscosa (strain TUFC12733)</name>
    <dbReference type="NCBI Taxonomy" id="1330018"/>
    <lineage>
        <taxon>Eukaryota</taxon>
        <taxon>Fungi</taxon>
        <taxon>Dikarya</taxon>
        <taxon>Basidiomycota</taxon>
        <taxon>Agaricomycotina</taxon>
        <taxon>Dacrymycetes</taxon>
        <taxon>Dacrymycetales</taxon>
        <taxon>Dacrymycetaceae</taxon>
        <taxon>Calocera</taxon>
    </lineage>
</organism>
<dbReference type="STRING" id="1330018.A0A167RCJ3"/>
<protein>
    <submittedName>
        <fullName evidence="2">HbrB-domain-containing protein</fullName>
    </submittedName>
</protein>
<dbReference type="PANTHER" id="PTHR32428:SF2">
    <property type="entry name" value="TARGET OF RAPAMYCIN COMPLEX 2 SUBUNIT BIT61-RELATED"/>
    <property type="match status" value="1"/>
</dbReference>
<evidence type="ECO:0000313" key="3">
    <source>
        <dbReference type="Proteomes" id="UP000076738"/>
    </source>
</evidence>
<dbReference type="Proteomes" id="UP000076738">
    <property type="component" value="Unassembled WGS sequence"/>
</dbReference>